<protein>
    <submittedName>
        <fullName evidence="1">Uncharacterized protein</fullName>
    </submittedName>
</protein>
<reference evidence="1" key="1">
    <citation type="journal article" date="2021" name="Proc. Natl. Acad. Sci. U.S.A.">
        <title>A Catalog of Tens of Thousands of Viruses from Human Metagenomes Reveals Hidden Associations with Chronic Diseases.</title>
        <authorList>
            <person name="Tisza M.J."/>
            <person name="Buck C.B."/>
        </authorList>
    </citation>
    <scope>NUCLEOTIDE SEQUENCE</scope>
    <source>
        <strain evidence="1">CtzyI3</strain>
    </source>
</reference>
<proteinExistence type="predicted"/>
<name>A0A8S5MLW3_9CAUD</name>
<accession>A0A8S5MLW3</accession>
<sequence>MAEEKIICCGDPYRGNNDALMGALLGRQDNGAEMAALMNGGANNWMNNPLI</sequence>
<organism evidence="1">
    <name type="scientific">Myoviridae sp. ctzyI3</name>
    <dbReference type="NCBI Taxonomy" id="2826722"/>
    <lineage>
        <taxon>Viruses</taxon>
        <taxon>Duplodnaviria</taxon>
        <taxon>Heunggongvirae</taxon>
        <taxon>Uroviricota</taxon>
        <taxon>Caudoviricetes</taxon>
    </lineage>
</organism>
<evidence type="ECO:0000313" key="1">
    <source>
        <dbReference type="EMBL" id="DAD83246.1"/>
    </source>
</evidence>
<dbReference type="EMBL" id="BK014931">
    <property type="protein sequence ID" value="DAD83246.1"/>
    <property type="molecule type" value="Genomic_DNA"/>
</dbReference>